<proteinExistence type="predicted"/>
<accession>A0A9E8NA12</accession>
<dbReference type="EMBL" id="CP112998">
    <property type="protein sequence ID" value="WAC12113.1"/>
    <property type="molecule type" value="Genomic_DNA"/>
</dbReference>
<dbReference type="RefSeq" id="WP_244822020.1">
    <property type="nucleotide sequence ID" value="NZ_CP112998.1"/>
</dbReference>
<evidence type="ECO:0008006" key="5">
    <source>
        <dbReference type="Google" id="ProtNLM"/>
    </source>
</evidence>
<dbReference type="Proteomes" id="UP001164653">
    <property type="component" value="Chromosome"/>
</dbReference>
<dbReference type="PROSITE" id="PS51257">
    <property type="entry name" value="PROKAR_LIPOPROTEIN"/>
    <property type="match status" value="1"/>
</dbReference>
<keyword evidence="4" id="KW-1185">Reference proteome</keyword>
<evidence type="ECO:0000256" key="1">
    <source>
        <dbReference type="SAM" id="MobiDB-lite"/>
    </source>
</evidence>
<sequence>MFRRLLLFACVALMIALVSCEGKQGEVGPKGDTGTAGPAGPAGPAGADGEDGAGSSALIISSGKDTTDADGTYITGISDLTAEEDSLLSASAVLVYIKSGGVYWALPGIVSFGTGKLSSYTFVHGVQESTFFVQLLPTNWSEDQDDAPVRIFEDVRIVIIPGTIVGRMNAQVDFKNYEKTIAALGLTDKEVKMGKQLKRFLKK</sequence>
<reference evidence="3" key="1">
    <citation type="submission" date="2022-11" db="EMBL/GenBank/DDBJ databases">
        <title>Dyadobacter pollutisoli sp. nov., isolated from plastic dumped soil.</title>
        <authorList>
            <person name="Kim J.M."/>
            <person name="Kim K.R."/>
            <person name="Lee J.K."/>
            <person name="Hao L."/>
            <person name="Jeon C.O."/>
        </authorList>
    </citation>
    <scope>NUCLEOTIDE SEQUENCE</scope>
    <source>
        <strain evidence="3">U1</strain>
    </source>
</reference>
<protein>
    <recommendedName>
        <fullName evidence="5">Collagen-like protein</fullName>
    </recommendedName>
</protein>
<name>A0A9E8NA12_9BACT</name>
<dbReference type="AlphaFoldDB" id="A0A9E8NA12"/>
<dbReference type="Gene3D" id="1.20.5.320">
    <property type="entry name" value="6-Phosphogluconate Dehydrogenase, domain 3"/>
    <property type="match status" value="1"/>
</dbReference>
<evidence type="ECO:0000313" key="3">
    <source>
        <dbReference type="EMBL" id="WAC12113.1"/>
    </source>
</evidence>
<feature type="chain" id="PRO_5039425693" description="Collagen-like protein" evidence="2">
    <location>
        <begin position="21"/>
        <end position="203"/>
    </location>
</feature>
<evidence type="ECO:0000313" key="4">
    <source>
        <dbReference type="Proteomes" id="UP001164653"/>
    </source>
</evidence>
<dbReference type="KEGG" id="dpf:ON006_30845"/>
<keyword evidence="2" id="KW-0732">Signal</keyword>
<gene>
    <name evidence="3" type="ORF">ON006_30845</name>
</gene>
<feature type="signal peptide" evidence="2">
    <location>
        <begin position="1"/>
        <end position="20"/>
    </location>
</feature>
<feature type="region of interest" description="Disordered" evidence="1">
    <location>
        <begin position="23"/>
        <end position="52"/>
    </location>
</feature>
<evidence type="ECO:0000256" key="2">
    <source>
        <dbReference type="SAM" id="SignalP"/>
    </source>
</evidence>
<organism evidence="3 4">
    <name type="scientific">Dyadobacter pollutisoli</name>
    <dbReference type="NCBI Taxonomy" id="2910158"/>
    <lineage>
        <taxon>Bacteria</taxon>
        <taxon>Pseudomonadati</taxon>
        <taxon>Bacteroidota</taxon>
        <taxon>Cytophagia</taxon>
        <taxon>Cytophagales</taxon>
        <taxon>Spirosomataceae</taxon>
        <taxon>Dyadobacter</taxon>
    </lineage>
</organism>
<feature type="compositionally biased region" description="Low complexity" evidence="1">
    <location>
        <begin position="30"/>
        <end position="52"/>
    </location>
</feature>